<sequence length="299" mass="33914">MNRALRGVEWPTLALTALCYGLWALGTTALAEFWLPLGMAVTIVTTALHSSLTHEALHGHPTRSPLLNAALVFPALSVVVPYLRFKDTHLAHHRDSILTDPYDDPESNYMDPAVWARLPRPVRAALRFNNTLAGRLLLGPLIGTLAFVAADLRALRRGAPRWALGWALHVPAVALVLGWMAGPGQMPLWTWALCVYAALSILKIRTFLEHRAHEDARGRTVIIEDRGPLALIFLNNNLHVVHHMHAAVPWYRLPVLYRENRQRYLGRNTGYFYRSYAEIFRRHFWRAKDPVPHPLWPDP</sequence>
<feature type="transmembrane region" description="Helical" evidence="1">
    <location>
        <begin position="37"/>
        <end position="54"/>
    </location>
</feature>
<feature type="domain" description="Fatty acid desaturase" evidence="2">
    <location>
        <begin position="33"/>
        <end position="274"/>
    </location>
</feature>
<gene>
    <name evidence="3" type="ORF">AVJ23_16105</name>
</gene>
<feature type="transmembrane region" description="Helical" evidence="1">
    <location>
        <begin position="162"/>
        <end position="182"/>
    </location>
</feature>
<comment type="caution">
    <text evidence="3">The sequence shown here is derived from an EMBL/GenBank/DDBJ whole genome shotgun (WGS) entry which is preliminary data.</text>
</comment>
<name>A0A0W7WGC0_9RHOB</name>
<keyword evidence="1" id="KW-0472">Membrane</keyword>
<evidence type="ECO:0000313" key="4">
    <source>
        <dbReference type="Proteomes" id="UP000054396"/>
    </source>
</evidence>
<dbReference type="EMBL" id="LPXO01000011">
    <property type="protein sequence ID" value="KUF09676.1"/>
    <property type="molecule type" value="Genomic_DNA"/>
</dbReference>
<feature type="transmembrane region" description="Helical" evidence="1">
    <location>
        <begin position="132"/>
        <end position="150"/>
    </location>
</feature>
<accession>A0A0W7WGC0</accession>
<dbReference type="CDD" id="cd03509">
    <property type="entry name" value="DesA_FADS-like"/>
    <property type="match status" value="1"/>
</dbReference>
<feature type="transmembrane region" description="Helical" evidence="1">
    <location>
        <begin position="188"/>
        <end position="208"/>
    </location>
</feature>
<protein>
    <submittedName>
        <fullName evidence="3">Fatty acid desaturase</fullName>
    </submittedName>
</protein>
<dbReference type="RefSeq" id="WP_058863240.1">
    <property type="nucleotide sequence ID" value="NZ_LPXO01000011.1"/>
</dbReference>
<dbReference type="GO" id="GO:0006629">
    <property type="term" value="P:lipid metabolic process"/>
    <property type="evidence" value="ECO:0007669"/>
    <property type="project" value="InterPro"/>
</dbReference>
<organism evidence="3 4">
    <name type="scientific">Pseudoponticoccus marisrubri</name>
    <dbReference type="NCBI Taxonomy" id="1685382"/>
    <lineage>
        <taxon>Bacteria</taxon>
        <taxon>Pseudomonadati</taxon>
        <taxon>Pseudomonadota</taxon>
        <taxon>Alphaproteobacteria</taxon>
        <taxon>Rhodobacterales</taxon>
        <taxon>Roseobacteraceae</taxon>
        <taxon>Pseudoponticoccus</taxon>
    </lineage>
</organism>
<dbReference type="STRING" id="1685382.AVJ23_16105"/>
<feature type="transmembrane region" description="Helical" evidence="1">
    <location>
        <begin position="66"/>
        <end position="85"/>
    </location>
</feature>
<evidence type="ECO:0000259" key="2">
    <source>
        <dbReference type="Pfam" id="PF00487"/>
    </source>
</evidence>
<keyword evidence="1" id="KW-0812">Transmembrane</keyword>
<dbReference type="OrthoDB" id="784276at2"/>
<dbReference type="AlphaFoldDB" id="A0A0W7WGC0"/>
<reference evidence="3 4" key="1">
    <citation type="submission" date="2015-12" db="EMBL/GenBank/DDBJ databases">
        <authorList>
            <person name="Shamseldin A."/>
            <person name="Moawad H."/>
            <person name="Abd El-Rahim W.M."/>
            <person name="Sadowsky M.J."/>
        </authorList>
    </citation>
    <scope>NUCLEOTIDE SEQUENCE [LARGE SCALE GENOMIC DNA]</scope>
    <source>
        <strain evidence="3 4">SJ5A-1</strain>
    </source>
</reference>
<feature type="transmembrane region" description="Helical" evidence="1">
    <location>
        <begin position="12"/>
        <end position="31"/>
    </location>
</feature>
<evidence type="ECO:0000313" key="3">
    <source>
        <dbReference type="EMBL" id="KUF09676.1"/>
    </source>
</evidence>
<dbReference type="Pfam" id="PF00487">
    <property type="entry name" value="FA_desaturase"/>
    <property type="match status" value="1"/>
</dbReference>
<evidence type="ECO:0000256" key="1">
    <source>
        <dbReference type="SAM" id="Phobius"/>
    </source>
</evidence>
<dbReference type="Proteomes" id="UP000054396">
    <property type="component" value="Unassembled WGS sequence"/>
</dbReference>
<keyword evidence="4" id="KW-1185">Reference proteome</keyword>
<dbReference type="InterPro" id="IPR005804">
    <property type="entry name" value="FA_desaturase_dom"/>
</dbReference>
<proteinExistence type="predicted"/>
<keyword evidence="1" id="KW-1133">Transmembrane helix</keyword>